<dbReference type="GO" id="GO:0140359">
    <property type="term" value="F:ABC-type transporter activity"/>
    <property type="evidence" value="ECO:0007669"/>
    <property type="project" value="InterPro"/>
</dbReference>
<accession>A0A810N686</accession>
<evidence type="ECO:0000259" key="7">
    <source>
        <dbReference type="PROSITE" id="PS51012"/>
    </source>
</evidence>
<evidence type="ECO:0000313" key="9">
    <source>
        <dbReference type="Proteomes" id="UP000680866"/>
    </source>
</evidence>
<dbReference type="InterPro" id="IPR000412">
    <property type="entry name" value="ABC_2_transport"/>
</dbReference>
<dbReference type="KEGG" id="pry:Prubr_58280"/>
<dbReference type="InterPro" id="IPR013525">
    <property type="entry name" value="ABC2_TM"/>
</dbReference>
<dbReference type="Pfam" id="PF01061">
    <property type="entry name" value="ABC2_membrane"/>
    <property type="match status" value="1"/>
</dbReference>
<evidence type="ECO:0000256" key="2">
    <source>
        <dbReference type="ARBA" id="ARBA00022692"/>
    </source>
</evidence>
<evidence type="ECO:0000256" key="5">
    <source>
        <dbReference type="ARBA" id="ARBA00023251"/>
    </source>
</evidence>
<comment type="subcellular location">
    <subcellularLocation>
        <location evidence="6">Cell membrane</location>
        <topology evidence="6">Multi-pass membrane protein</topology>
    </subcellularLocation>
    <subcellularLocation>
        <location evidence="1">Membrane</location>
        <topology evidence="1">Multi-pass membrane protein</topology>
    </subcellularLocation>
</comment>
<protein>
    <recommendedName>
        <fullName evidence="6">Transport permease protein</fullName>
    </recommendedName>
</protein>
<dbReference type="AlphaFoldDB" id="A0A810N686"/>
<feature type="transmembrane region" description="Helical" evidence="6">
    <location>
        <begin position="107"/>
        <end position="131"/>
    </location>
</feature>
<dbReference type="GO" id="GO:0043190">
    <property type="term" value="C:ATP-binding cassette (ABC) transporter complex"/>
    <property type="evidence" value="ECO:0007669"/>
    <property type="project" value="InterPro"/>
</dbReference>
<dbReference type="InterPro" id="IPR047817">
    <property type="entry name" value="ABC2_TM_bact-type"/>
</dbReference>
<evidence type="ECO:0000256" key="1">
    <source>
        <dbReference type="ARBA" id="ARBA00004141"/>
    </source>
</evidence>
<feature type="transmembrane region" description="Helical" evidence="6">
    <location>
        <begin position="143"/>
        <end position="167"/>
    </location>
</feature>
<evidence type="ECO:0000256" key="6">
    <source>
        <dbReference type="RuleBase" id="RU361157"/>
    </source>
</evidence>
<keyword evidence="6" id="KW-1003">Cell membrane</keyword>
<keyword evidence="5" id="KW-0046">Antibiotic resistance</keyword>
<keyword evidence="2 6" id="KW-0812">Transmembrane</keyword>
<dbReference type="GO" id="GO:0046677">
    <property type="term" value="P:response to antibiotic"/>
    <property type="evidence" value="ECO:0007669"/>
    <property type="project" value="UniProtKB-KW"/>
</dbReference>
<evidence type="ECO:0000256" key="3">
    <source>
        <dbReference type="ARBA" id="ARBA00022989"/>
    </source>
</evidence>
<dbReference type="RefSeq" id="WP_212817987.1">
    <property type="nucleotide sequence ID" value="NZ_AP023359.1"/>
</dbReference>
<keyword evidence="3 6" id="KW-1133">Transmembrane helix</keyword>
<organism evidence="8 9">
    <name type="scientific">Polymorphospora rubra</name>
    <dbReference type="NCBI Taxonomy" id="338584"/>
    <lineage>
        <taxon>Bacteria</taxon>
        <taxon>Bacillati</taxon>
        <taxon>Actinomycetota</taxon>
        <taxon>Actinomycetes</taxon>
        <taxon>Micromonosporales</taxon>
        <taxon>Micromonosporaceae</taxon>
        <taxon>Polymorphospora</taxon>
    </lineage>
</organism>
<keyword evidence="4 6" id="KW-0472">Membrane</keyword>
<name>A0A810N686_9ACTN</name>
<feature type="domain" description="ABC transmembrane type-2" evidence="7">
    <location>
        <begin position="30"/>
        <end position="255"/>
    </location>
</feature>
<feature type="transmembrane region" description="Helical" evidence="6">
    <location>
        <begin position="174"/>
        <end position="192"/>
    </location>
</feature>
<feature type="transmembrane region" description="Helical" evidence="6">
    <location>
        <begin position="60"/>
        <end position="86"/>
    </location>
</feature>
<dbReference type="Proteomes" id="UP000680866">
    <property type="component" value="Chromosome"/>
</dbReference>
<comment type="similarity">
    <text evidence="6">Belongs to the ABC-2 integral membrane protein family.</text>
</comment>
<dbReference type="EMBL" id="AP023359">
    <property type="protein sequence ID" value="BCJ68807.1"/>
    <property type="molecule type" value="Genomic_DNA"/>
</dbReference>
<gene>
    <name evidence="8" type="ORF">Prubr_58280</name>
</gene>
<dbReference type="PROSITE" id="PS51012">
    <property type="entry name" value="ABC_TM2"/>
    <property type="match status" value="1"/>
</dbReference>
<proteinExistence type="inferred from homology"/>
<keyword evidence="9" id="KW-1185">Reference proteome</keyword>
<feature type="transmembrane region" description="Helical" evidence="6">
    <location>
        <begin position="32"/>
        <end position="54"/>
    </location>
</feature>
<dbReference type="PANTHER" id="PTHR43229:SF2">
    <property type="entry name" value="NODULATION PROTEIN J"/>
    <property type="match status" value="1"/>
</dbReference>
<sequence>MTTHSRLYWAASDSLVMIGRSLRHTVRSVDTLLLGAILPTMLMLMFVHIFGGAINTGTAYVTYVVPGVILLCAGYGSANTAVAVAADMANGIVDRFRSLPILSSAVLTGHVVASVARNLFATVLVLVVAFASGFRPTAGPLEWLAATGLLVLFMLAMSWVSVFLGMLAGSVESASAFTFVVLFLPYLSSGFVPTDTMPGFLRGFAEHQPITPMIEALRGLLTDVPVDNPVPAALAWFGGLLVFGYVAASVLFRRRKPR</sequence>
<dbReference type="InterPro" id="IPR051784">
    <property type="entry name" value="Nod_factor_ABC_transporter"/>
</dbReference>
<evidence type="ECO:0000256" key="4">
    <source>
        <dbReference type="ARBA" id="ARBA00023136"/>
    </source>
</evidence>
<evidence type="ECO:0000313" key="8">
    <source>
        <dbReference type="EMBL" id="BCJ68807.1"/>
    </source>
</evidence>
<feature type="transmembrane region" description="Helical" evidence="6">
    <location>
        <begin position="233"/>
        <end position="252"/>
    </location>
</feature>
<dbReference type="PANTHER" id="PTHR43229">
    <property type="entry name" value="NODULATION PROTEIN J"/>
    <property type="match status" value="1"/>
</dbReference>
<keyword evidence="6" id="KW-0813">Transport</keyword>
<reference evidence="8" key="1">
    <citation type="submission" date="2020-08" db="EMBL/GenBank/DDBJ databases">
        <title>Whole genome shotgun sequence of Polymorphospora rubra NBRC 101157.</title>
        <authorList>
            <person name="Komaki H."/>
            <person name="Tamura T."/>
        </authorList>
    </citation>
    <scope>NUCLEOTIDE SEQUENCE</scope>
    <source>
        <strain evidence="8">NBRC 101157</strain>
    </source>
</reference>
<dbReference type="PIRSF" id="PIRSF006648">
    <property type="entry name" value="DrrB"/>
    <property type="match status" value="1"/>
</dbReference>